<dbReference type="Proteomes" id="UP000199013">
    <property type="component" value="Unassembled WGS sequence"/>
</dbReference>
<gene>
    <name evidence="1" type="ORF">FDG2_1900</name>
</gene>
<dbReference type="AlphaFoldDB" id="A0A1C3NWK4"/>
<dbReference type="EMBL" id="FLUV01000792">
    <property type="protein sequence ID" value="SBW21097.1"/>
    <property type="molecule type" value="Genomic_DNA"/>
</dbReference>
<evidence type="ECO:0000313" key="1">
    <source>
        <dbReference type="EMBL" id="SBW21097.1"/>
    </source>
</evidence>
<sequence>MNARGYGTSTDSTRPSPELIELVTKLRVEQARGCPEQHPVPADSPAVCAARQLILTSAH</sequence>
<keyword evidence="2" id="KW-1185">Reference proteome</keyword>
<protein>
    <submittedName>
        <fullName evidence="1">Uncharacterized protein</fullName>
    </submittedName>
</protein>
<evidence type="ECO:0000313" key="2">
    <source>
        <dbReference type="Proteomes" id="UP000199013"/>
    </source>
</evidence>
<accession>A0A1C3NWK4</accession>
<proteinExistence type="predicted"/>
<reference evidence="2" key="1">
    <citation type="submission" date="2016-02" db="EMBL/GenBank/DDBJ databases">
        <authorList>
            <person name="Wibberg D."/>
        </authorList>
    </citation>
    <scope>NUCLEOTIDE SEQUENCE [LARGE SCALE GENOMIC DNA]</scope>
</reference>
<name>A0A1C3NWK4_9ACTN</name>
<organism evidence="1 2">
    <name type="scientific">Candidatus Protofrankia californiensis</name>
    <dbReference type="NCBI Taxonomy" id="1839754"/>
    <lineage>
        <taxon>Bacteria</taxon>
        <taxon>Bacillati</taxon>
        <taxon>Actinomycetota</taxon>
        <taxon>Actinomycetes</taxon>
        <taxon>Frankiales</taxon>
        <taxon>Frankiaceae</taxon>
        <taxon>Protofrankia</taxon>
    </lineage>
</organism>